<dbReference type="InterPro" id="IPR028098">
    <property type="entry name" value="Glyco_trans_4-like_N"/>
</dbReference>
<dbReference type="InterPro" id="IPR050194">
    <property type="entry name" value="Glycosyltransferase_grp1"/>
</dbReference>
<proteinExistence type="predicted"/>
<dbReference type="CDD" id="cd03801">
    <property type="entry name" value="GT4_PimA-like"/>
    <property type="match status" value="1"/>
</dbReference>
<evidence type="ECO:0000259" key="1">
    <source>
        <dbReference type="Pfam" id="PF00534"/>
    </source>
</evidence>
<accession>A0A0G1Q4W6</accession>
<dbReference type="InterPro" id="IPR001296">
    <property type="entry name" value="Glyco_trans_1"/>
</dbReference>
<dbReference type="GO" id="GO:0016757">
    <property type="term" value="F:glycosyltransferase activity"/>
    <property type="evidence" value="ECO:0007669"/>
    <property type="project" value="InterPro"/>
</dbReference>
<sequence length="407" mass="47337">MKIIQADKFYYLRSGASRYLLELEEFLKKQGHEVMPFAMRYPQNLKTPFERYFVSEVQTQNVRFNWEGLRTFCRMFYSLEARRKLATLIFDNKPDVCHLHNIYTQISPSILHTLKDKKVPVVMTVHDHHLVSPQYNIWAHGCGPNLKEIGWIMGIFSRFHKHSFIASLTQVAVFSFHRFLQIYQKNVDLFLCPSQYMHQQLIQAGFPKEKVRTVRYGIDLKIITPCYEQDGYFLFVGRLSEEKGGETILKLAKLLPDISFKIVGAGPEADFLHKQAQELQNVEFVGFKMGDALLHLYQRSTAVLLPSRVEENFPLILLEAMAAGKPVIASDVGGVPEIVEDHVNGLLVKPLHLHGWTEAVMRLYYDEDYRQQLAKGARTTVEQRFRLEDHQKAILNIYQEMRRKNSE</sequence>
<keyword evidence="3" id="KW-0808">Transferase</keyword>
<dbReference type="Pfam" id="PF13439">
    <property type="entry name" value="Glyco_transf_4"/>
    <property type="match status" value="1"/>
</dbReference>
<organism evidence="3 4">
    <name type="scientific">Candidatus Uhrbacteria bacterium GW2011_GWE2_46_68</name>
    <dbReference type="NCBI Taxonomy" id="1618994"/>
    <lineage>
        <taxon>Bacteria</taxon>
        <taxon>Candidatus Uhriibacteriota</taxon>
    </lineage>
</organism>
<dbReference type="EMBL" id="LCMS01000026">
    <property type="protein sequence ID" value="KKU40066.1"/>
    <property type="molecule type" value="Genomic_DNA"/>
</dbReference>
<dbReference type="SUPFAM" id="SSF53756">
    <property type="entry name" value="UDP-Glycosyltransferase/glycogen phosphorylase"/>
    <property type="match status" value="1"/>
</dbReference>
<feature type="domain" description="Glycosyltransferase subfamily 4-like N-terminal" evidence="2">
    <location>
        <begin position="14"/>
        <end position="220"/>
    </location>
</feature>
<evidence type="ECO:0000313" key="4">
    <source>
        <dbReference type="Proteomes" id="UP000034795"/>
    </source>
</evidence>
<evidence type="ECO:0000259" key="2">
    <source>
        <dbReference type="Pfam" id="PF13439"/>
    </source>
</evidence>
<dbReference type="Proteomes" id="UP000034795">
    <property type="component" value="Unassembled WGS sequence"/>
</dbReference>
<name>A0A0G1Q4W6_9BACT</name>
<feature type="domain" description="Glycosyl transferase family 1" evidence="1">
    <location>
        <begin position="227"/>
        <end position="379"/>
    </location>
</feature>
<comment type="caution">
    <text evidence="3">The sequence shown here is derived from an EMBL/GenBank/DDBJ whole genome shotgun (WGS) entry which is preliminary data.</text>
</comment>
<dbReference type="PANTHER" id="PTHR45947:SF13">
    <property type="entry name" value="TRANSFERASE"/>
    <property type="match status" value="1"/>
</dbReference>
<dbReference type="Pfam" id="PF00534">
    <property type="entry name" value="Glycos_transf_1"/>
    <property type="match status" value="1"/>
</dbReference>
<dbReference type="AlphaFoldDB" id="A0A0G1Q4W6"/>
<dbReference type="PANTHER" id="PTHR45947">
    <property type="entry name" value="SULFOQUINOVOSYL TRANSFERASE SQD2"/>
    <property type="match status" value="1"/>
</dbReference>
<dbReference type="Gene3D" id="3.40.50.2000">
    <property type="entry name" value="Glycogen Phosphorylase B"/>
    <property type="match status" value="2"/>
</dbReference>
<gene>
    <name evidence="3" type="ORF">UX57_C0026G0003</name>
</gene>
<protein>
    <submittedName>
        <fullName evidence="3">Glycosyl transferase group 1</fullName>
    </submittedName>
</protein>
<reference evidence="3 4" key="1">
    <citation type="journal article" date="2015" name="Nature">
        <title>rRNA introns, odd ribosomes, and small enigmatic genomes across a large radiation of phyla.</title>
        <authorList>
            <person name="Brown C.T."/>
            <person name="Hug L.A."/>
            <person name="Thomas B.C."/>
            <person name="Sharon I."/>
            <person name="Castelle C.J."/>
            <person name="Singh A."/>
            <person name="Wilkins M.J."/>
            <person name="Williams K.H."/>
            <person name="Banfield J.F."/>
        </authorList>
    </citation>
    <scope>NUCLEOTIDE SEQUENCE [LARGE SCALE GENOMIC DNA]</scope>
</reference>
<dbReference type="STRING" id="1618994.UX57_C0026G0003"/>
<evidence type="ECO:0000313" key="3">
    <source>
        <dbReference type="EMBL" id="KKU40066.1"/>
    </source>
</evidence>